<dbReference type="InterPro" id="IPR047951">
    <property type="entry name" value="Transpos_ISL3"/>
</dbReference>
<dbReference type="PANTHER" id="PTHR33498:SF1">
    <property type="entry name" value="TRANSPOSASE FOR INSERTION SEQUENCE ELEMENT IS1557"/>
    <property type="match status" value="1"/>
</dbReference>
<dbReference type="EMBL" id="VKDB01000009">
    <property type="protein sequence ID" value="TSA85483.1"/>
    <property type="molecule type" value="Genomic_DNA"/>
</dbReference>
<evidence type="ECO:0000259" key="3">
    <source>
        <dbReference type="Pfam" id="PF14690"/>
    </source>
</evidence>
<organism evidence="4 5">
    <name type="scientific">Deinococcus detaillensis</name>
    <dbReference type="NCBI Taxonomy" id="2592048"/>
    <lineage>
        <taxon>Bacteria</taxon>
        <taxon>Thermotogati</taxon>
        <taxon>Deinococcota</taxon>
        <taxon>Deinococci</taxon>
        <taxon>Deinococcales</taxon>
        <taxon>Deinococcaceae</taxon>
        <taxon>Deinococcus</taxon>
    </lineage>
</organism>
<dbReference type="OrthoDB" id="510970at2"/>
<dbReference type="AlphaFoldDB" id="A0A553UZ35"/>
<dbReference type="InterPro" id="IPR029261">
    <property type="entry name" value="Transposase_Znf"/>
</dbReference>
<reference evidence="4 5" key="1">
    <citation type="submission" date="2019-07" db="EMBL/GenBank/DDBJ databases">
        <title>Deinococcus detaillus sp. nov., isolated from humus soil in Antarctica.</title>
        <authorList>
            <person name="Zhang K."/>
        </authorList>
    </citation>
    <scope>NUCLEOTIDE SEQUENCE [LARGE SCALE GENOMIC DNA]</scope>
    <source>
        <strain evidence="4 5">H1</strain>
    </source>
</reference>
<evidence type="ECO:0000313" key="5">
    <source>
        <dbReference type="Proteomes" id="UP000316092"/>
    </source>
</evidence>
<name>A0A553UZ35_9DEIO</name>
<protein>
    <submittedName>
        <fullName evidence="4">ISL3 family transposase</fullName>
    </submittedName>
</protein>
<evidence type="ECO:0000313" key="4">
    <source>
        <dbReference type="EMBL" id="TSA85483.1"/>
    </source>
</evidence>
<dbReference type="Pfam" id="PF14690">
    <property type="entry name" value="Zn_ribbon_ISL3"/>
    <property type="match status" value="1"/>
</dbReference>
<dbReference type="Pfam" id="PF01610">
    <property type="entry name" value="DDE_Tnp_ISL3"/>
    <property type="match status" value="1"/>
</dbReference>
<accession>A0A553UZ35</accession>
<proteinExistence type="predicted"/>
<keyword evidence="5" id="KW-1185">Reference proteome</keyword>
<dbReference type="Proteomes" id="UP000316092">
    <property type="component" value="Unassembled WGS sequence"/>
</dbReference>
<evidence type="ECO:0000259" key="2">
    <source>
        <dbReference type="Pfam" id="PF01610"/>
    </source>
</evidence>
<feature type="domain" description="Transposase IS204/IS1001/IS1096/IS1165 zinc-finger" evidence="3">
    <location>
        <begin position="224"/>
        <end position="265"/>
    </location>
</feature>
<feature type="region of interest" description="Disordered" evidence="1">
    <location>
        <begin position="319"/>
        <end position="338"/>
    </location>
</feature>
<sequence>MRQAGSHIDPGDPRRHLLIRRVPRFPSGGLQRRLIRMHFDDPQNRVRRRSQHIGDPGRTVLPAEWVTQRRLSPADQQFHVALAEFQGTERQILDGRSPGLSCLNILIPAFDGVPGALHHLGDGVRAHAVNGQGRQQLLFRQHPASKRPWGVVRGVHRLCAQCAGQLLKVEEGGEGGIQLRHIGWVDAIPFMPLGDQLTLVEVLLPAEGDETGPYDVVVRAVETVLCPHCQGRHAVRHDPPITVLHLPFGDHPVRLTITEGRATCPDTGLLVMCELPDRQGRVTGALARYIVRRRGLEPQRGLAARLLLSPSAVQRLHDAARRRLSSPADQSPRTVPEPEVSRIERLGLDDIYIAKSRFLVAVDLDTGRILALRKVSSIIQGKADQVDLPGFMTDLPETKQVALDMNVEQFQAAKARWPSAIFVVDKRHVLQVVDRDVLTLAARVMLERWEDDAIGQAQALRQFGAAAYPYLSLRTLVLRRWRNLTPADLAFWALLKVEGGESATSPPQLLWRAYLFREALYELYDVTRPPSDFKRGLELWREDVRQWSQRVKDPSTGVSAPLGRILWALRQYWDACLAYATTKTTNADTELVNAQIRRNLRRGHRFVPESLVQLVNQTADARRAPPLQPPAPVIWKARPVSQVVALEASPQKWSAEITRADRNLPRQSPLLELTVPVWAWLHRPQDPRRRAGERWLHEIVKCLPAAERTAWQLCNSGQPEGIPDFTVSISQLERWRAVVHHRYVVTQLERLDPSEAQRQVTLMDLRVDDLVSRCPDLHRAVGDLYRRLATVESLVLSPEDEQIMIQVVTWHSLVSDLELRE</sequence>
<gene>
    <name evidence="4" type="ORF">FNU79_09815</name>
</gene>
<dbReference type="InterPro" id="IPR002560">
    <property type="entry name" value="Transposase_DDE"/>
</dbReference>
<evidence type="ECO:0000256" key="1">
    <source>
        <dbReference type="SAM" id="MobiDB-lite"/>
    </source>
</evidence>
<comment type="caution">
    <text evidence="4">The sequence shown here is derived from an EMBL/GenBank/DDBJ whole genome shotgun (WGS) entry which is preliminary data.</text>
</comment>
<feature type="domain" description="Transposase IS204/IS1001/IS1096/IS1165 DDE" evidence="2">
    <location>
        <begin position="346"/>
        <end position="602"/>
    </location>
</feature>
<dbReference type="PANTHER" id="PTHR33498">
    <property type="entry name" value="TRANSPOSASE FOR INSERTION SEQUENCE ELEMENT IS1557"/>
    <property type="match status" value="1"/>
</dbReference>